<dbReference type="Proteomes" id="UP000184529">
    <property type="component" value="Unassembled WGS sequence"/>
</dbReference>
<name>A0A1M6GXM1_9FIRM</name>
<dbReference type="AlphaFoldDB" id="A0A1M6GXM1"/>
<sequence>MPVQFGKAGAGAREMARKRTIRIYGVLFVFLAVSGIFNLLANRLLHMNSYLLNLIGWLALGGSLGLLIVVCRALLDPKKEIDKTIDQAIMGARAEEKVSEILGGLPKGYAVFNDFPCPMGNIDHIVVGPKGVFVIETKGHSGEITLSPDGNLLRDGKPLEKDFLKQVLGQSFWLKEKLAGPDGRAPFVNPVVVFTRAFVKVYQPVKSVRIVNKKWLINCITENKGRLEKEELDRIFYRLLSMKSEMAAAEK</sequence>
<dbReference type="Pfam" id="PF08378">
    <property type="entry name" value="NERD"/>
    <property type="match status" value="1"/>
</dbReference>
<keyword evidence="1" id="KW-0812">Transmembrane</keyword>
<gene>
    <name evidence="3" type="ORF">SAMN02745219_01840</name>
</gene>
<evidence type="ECO:0000313" key="3">
    <source>
        <dbReference type="EMBL" id="SHJ14664.1"/>
    </source>
</evidence>
<organism evidence="3 4">
    <name type="scientific">Desulfofundulus thermosubterraneus DSM 16057</name>
    <dbReference type="NCBI Taxonomy" id="1121432"/>
    <lineage>
        <taxon>Bacteria</taxon>
        <taxon>Bacillati</taxon>
        <taxon>Bacillota</taxon>
        <taxon>Clostridia</taxon>
        <taxon>Eubacteriales</taxon>
        <taxon>Peptococcaceae</taxon>
        <taxon>Desulfofundulus</taxon>
    </lineage>
</organism>
<evidence type="ECO:0000256" key="1">
    <source>
        <dbReference type="SAM" id="Phobius"/>
    </source>
</evidence>
<keyword evidence="4" id="KW-1185">Reference proteome</keyword>
<feature type="transmembrane region" description="Helical" evidence="1">
    <location>
        <begin position="54"/>
        <end position="75"/>
    </location>
</feature>
<keyword evidence="1" id="KW-0472">Membrane</keyword>
<dbReference type="STRING" id="1121432.SAMN02745219_01840"/>
<keyword evidence="1" id="KW-1133">Transmembrane helix</keyword>
<feature type="domain" description="NERD" evidence="2">
    <location>
        <begin position="90"/>
        <end position="201"/>
    </location>
</feature>
<reference evidence="4" key="1">
    <citation type="submission" date="2016-11" db="EMBL/GenBank/DDBJ databases">
        <authorList>
            <person name="Varghese N."/>
            <person name="Submissions S."/>
        </authorList>
    </citation>
    <scope>NUCLEOTIDE SEQUENCE [LARGE SCALE GENOMIC DNA]</scope>
    <source>
        <strain evidence="4">DSM 16057</strain>
    </source>
</reference>
<protein>
    <submittedName>
        <fullName evidence="3">Nuclease-related domain-containing protein</fullName>
    </submittedName>
</protein>
<dbReference type="InterPro" id="IPR011528">
    <property type="entry name" value="NERD"/>
</dbReference>
<proteinExistence type="predicted"/>
<feature type="transmembrane region" description="Helical" evidence="1">
    <location>
        <begin position="21"/>
        <end position="42"/>
    </location>
</feature>
<accession>A0A1M6GXM1</accession>
<dbReference type="PROSITE" id="PS50965">
    <property type="entry name" value="NERD"/>
    <property type="match status" value="1"/>
</dbReference>
<dbReference type="OrthoDB" id="9813328at2"/>
<evidence type="ECO:0000259" key="2">
    <source>
        <dbReference type="PROSITE" id="PS50965"/>
    </source>
</evidence>
<dbReference type="RefSeq" id="WP_072869062.1">
    <property type="nucleotide sequence ID" value="NZ_FQZM01000021.1"/>
</dbReference>
<evidence type="ECO:0000313" key="4">
    <source>
        <dbReference type="Proteomes" id="UP000184529"/>
    </source>
</evidence>
<dbReference type="EMBL" id="FQZM01000021">
    <property type="protein sequence ID" value="SHJ14664.1"/>
    <property type="molecule type" value="Genomic_DNA"/>
</dbReference>